<keyword evidence="2" id="KW-1185">Reference proteome</keyword>
<protein>
    <submittedName>
        <fullName evidence="1">Uncharacterized protein</fullName>
    </submittedName>
</protein>
<name>A0A1E5WGN8_9POAL</name>
<gene>
    <name evidence="1" type="ORF">BAE44_0002415</name>
</gene>
<organism evidence="1 2">
    <name type="scientific">Dichanthelium oligosanthes</name>
    <dbReference type="NCBI Taxonomy" id="888268"/>
    <lineage>
        <taxon>Eukaryota</taxon>
        <taxon>Viridiplantae</taxon>
        <taxon>Streptophyta</taxon>
        <taxon>Embryophyta</taxon>
        <taxon>Tracheophyta</taxon>
        <taxon>Spermatophyta</taxon>
        <taxon>Magnoliopsida</taxon>
        <taxon>Liliopsida</taxon>
        <taxon>Poales</taxon>
        <taxon>Poaceae</taxon>
        <taxon>PACMAD clade</taxon>
        <taxon>Panicoideae</taxon>
        <taxon>Panicodae</taxon>
        <taxon>Paniceae</taxon>
        <taxon>Dichantheliinae</taxon>
        <taxon>Dichanthelium</taxon>
    </lineage>
</organism>
<evidence type="ECO:0000313" key="1">
    <source>
        <dbReference type="EMBL" id="OEL36566.1"/>
    </source>
</evidence>
<evidence type="ECO:0000313" key="2">
    <source>
        <dbReference type="Proteomes" id="UP000095767"/>
    </source>
</evidence>
<reference evidence="1 2" key="1">
    <citation type="submission" date="2016-09" db="EMBL/GenBank/DDBJ databases">
        <title>The draft genome of Dichanthelium oligosanthes: A C3 panicoid grass species.</title>
        <authorList>
            <person name="Studer A.J."/>
            <person name="Schnable J.C."/>
            <person name="Brutnell T.P."/>
        </authorList>
    </citation>
    <scope>NUCLEOTIDE SEQUENCE [LARGE SCALE GENOMIC DNA]</scope>
    <source>
        <strain evidence="2">cv. Kellogg 1175</strain>
        <tissue evidence="1">Leaf</tissue>
    </source>
</reference>
<sequence length="56" mass="6523">LPEILWRHEHLVPLGHRAGLLLPGFRGHLQPQHQTFKTLLGQHHHRDRPAISRGRC</sequence>
<accession>A0A1E5WGN8</accession>
<dbReference type="AlphaFoldDB" id="A0A1E5WGN8"/>
<feature type="non-terminal residue" evidence="1">
    <location>
        <position position="1"/>
    </location>
</feature>
<proteinExistence type="predicted"/>
<comment type="caution">
    <text evidence="1">The sequence shown here is derived from an EMBL/GenBank/DDBJ whole genome shotgun (WGS) entry which is preliminary data.</text>
</comment>
<dbReference type="EMBL" id="LWDX02008816">
    <property type="protein sequence ID" value="OEL36566.1"/>
    <property type="molecule type" value="Genomic_DNA"/>
</dbReference>
<dbReference type="Proteomes" id="UP000095767">
    <property type="component" value="Unassembled WGS sequence"/>
</dbReference>